<evidence type="ECO:0000256" key="3">
    <source>
        <dbReference type="ARBA" id="ARBA00022448"/>
    </source>
</evidence>
<evidence type="ECO:0000256" key="5">
    <source>
        <dbReference type="ARBA" id="ARBA00022692"/>
    </source>
</evidence>
<feature type="transmembrane region" description="Helical" evidence="8">
    <location>
        <begin position="132"/>
        <end position="149"/>
    </location>
</feature>
<evidence type="ECO:0000256" key="6">
    <source>
        <dbReference type="ARBA" id="ARBA00022989"/>
    </source>
</evidence>
<dbReference type="Pfam" id="PF00892">
    <property type="entry name" value="EamA"/>
    <property type="match status" value="1"/>
</dbReference>
<evidence type="ECO:0000256" key="7">
    <source>
        <dbReference type="ARBA" id="ARBA00023136"/>
    </source>
</evidence>
<evidence type="ECO:0000313" key="11">
    <source>
        <dbReference type="Proteomes" id="UP000600449"/>
    </source>
</evidence>
<dbReference type="PANTHER" id="PTHR22911:SF137">
    <property type="entry name" value="SOLUTE CARRIER FAMILY 35 MEMBER G2-RELATED"/>
    <property type="match status" value="1"/>
</dbReference>
<feature type="transmembrane region" description="Helical" evidence="8">
    <location>
        <begin position="217"/>
        <end position="236"/>
    </location>
</feature>
<comment type="caution">
    <text evidence="10">The sequence shown here is derived from an EMBL/GenBank/DDBJ whole genome shotgun (WGS) entry which is preliminary data.</text>
</comment>
<sequence>MAAPRSNEDTSAGIGFAVMAYFFWGFLPLYMKALAHVPPLEVVAHRVLWSVPVAGAILLATGRTGDLAMALRSPRTLAMAALTAALISVNWGVYVWAIGAGLALDVALGYYINPLFSVFLGATLLGERPSPAQMVAIALAVIAVAILVFESGRVPIATIAITLSWGAYAFFKKWLPVGPNQGFLLEVLILTPFALALLAVIALAGESHFFTGSAADGWLLVGTGAVTAVPLILFAYGAKGLKLSTIGILQYIAPTMIFLTAVFVFGETFGRAERIAFPLIWAALVVYSISLLHRSRAHPRRP</sequence>
<reference evidence="10 11" key="1">
    <citation type="journal article" date="2014" name="Int. J. Syst. Evol. Microbiol.">
        <title>Complete genome sequence of Corynebacterium casei LMG S-19264T (=DSM 44701T), isolated from a smear-ripened cheese.</title>
        <authorList>
            <consortium name="US DOE Joint Genome Institute (JGI-PGF)"/>
            <person name="Walter F."/>
            <person name="Albersmeier A."/>
            <person name="Kalinowski J."/>
            <person name="Ruckert C."/>
        </authorList>
    </citation>
    <scope>NUCLEOTIDE SEQUENCE [LARGE SCALE GENOMIC DNA]</scope>
    <source>
        <strain evidence="10 11">CGMCC 1.9161</strain>
    </source>
</reference>
<feature type="transmembrane region" description="Helical" evidence="8">
    <location>
        <begin position="183"/>
        <end position="205"/>
    </location>
</feature>
<keyword evidence="5 8" id="KW-0812">Transmembrane</keyword>
<dbReference type="GO" id="GO:0005886">
    <property type="term" value="C:plasma membrane"/>
    <property type="evidence" value="ECO:0007669"/>
    <property type="project" value="UniProtKB-SubCell"/>
</dbReference>
<dbReference type="InterPro" id="IPR000620">
    <property type="entry name" value="EamA_dom"/>
</dbReference>
<keyword evidence="6 8" id="KW-1133">Transmembrane helix</keyword>
<protein>
    <submittedName>
        <fullName evidence="10">Permease</fullName>
    </submittedName>
</protein>
<name>A0A917QBH5_9HYPH</name>
<dbReference type="SUPFAM" id="SSF103481">
    <property type="entry name" value="Multidrug resistance efflux transporter EmrE"/>
    <property type="match status" value="2"/>
</dbReference>
<evidence type="ECO:0000256" key="4">
    <source>
        <dbReference type="ARBA" id="ARBA00022475"/>
    </source>
</evidence>
<dbReference type="NCBIfam" id="TIGR00688">
    <property type="entry name" value="rarD"/>
    <property type="match status" value="1"/>
</dbReference>
<feature type="transmembrane region" description="Helical" evidence="8">
    <location>
        <begin position="108"/>
        <end position="125"/>
    </location>
</feature>
<gene>
    <name evidence="10" type="primary">rarD</name>
    <name evidence="10" type="ORF">GCM10011322_31890</name>
</gene>
<evidence type="ECO:0000256" key="1">
    <source>
        <dbReference type="ARBA" id="ARBA00004651"/>
    </source>
</evidence>
<proteinExistence type="inferred from homology"/>
<comment type="similarity">
    <text evidence="2">Belongs to the EamA transporter family.</text>
</comment>
<evidence type="ECO:0000313" key="10">
    <source>
        <dbReference type="EMBL" id="GGK42363.1"/>
    </source>
</evidence>
<feature type="transmembrane region" description="Helical" evidence="8">
    <location>
        <begin position="275"/>
        <end position="292"/>
    </location>
</feature>
<dbReference type="Proteomes" id="UP000600449">
    <property type="component" value="Unassembled WGS sequence"/>
</dbReference>
<dbReference type="EMBL" id="BMMF01000009">
    <property type="protein sequence ID" value="GGK42363.1"/>
    <property type="molecule type" value="Genomic_DNA"/>
</dbReference>
<organism evidence="10 11">
    <name type="scientific">Salinarimonas ramus</name>
    <dbReference type="NCBI Taxonomy" id="690164"/>
    <lineage>
        <taxon>Bacteria</taxon>
        <taxon>Pseudomonadati</taxon>
        <taxon>Pseudomonadota</taxon>
        <taxon>Alphaproteobacteria</taxon>
        <taxon>Hyphomicrobiales</taxon>
        <taxon>Salinarimonadaceae</taxon>
        <taxon>Salinarimonas</taxon>
    </lineage>
</organism>
<keyword evidence="11" id="KW-1185">Reference proteome</keyword>
<comment type="subcellular location">
    <subcellularLocation>
        <location evidence="1">Cell membrane</location>
        <topology evidence="1">Multi-pass membrane protein</topology>
    </subcellularLocation>
</comment>
<feature type="transmembrane region" description="Helical" evidence="8">
    <location>
        <begin position="12"/>
        <end position="31"/>
    </location>
</feature>
<evidence type="ECO:0000256" key="2">
    <source>
        <dbReference type="ARBA" id="ARBA00007362"/>
    </source>
</evidence>
<dbReference type="RefSeq" id="WP_188914235.1">
    <property type="nucleotide sequence ID" value="NZ_BMMF01000009.1"/>
</dbReference>
<dbReference type="AlphaFoldDB" id="A0A917QBH5"/>
<feature type="domain" description="EamA" evidence="9">
    <location>
        <begin position="12"/>
        <end position="148"/>
    </location>
</feature>
<evidence type="ECO:0000259" key="9">
    <source>
        <dbReference type="Pfam" id="PF00892"/>
    </source>
</evidence>
<feature type="transmembrane region" description="Helical" evidence="8">
    <location>
        <begin position="155"/>
        <end position="171"/>
    </location>
</feature>
<dbReference type="InterPro" id="IPR004626">
    <property type="entry name" value="RarD"/>
</dbReference>
<feature type="transmembrane region" description="Helical" evidence="8">
    <location>
        <begin position="77"/>
        <end position="102"/>
    </location>
</feature>
<dbReference type="InterPro" id="IPR037185">
    <property type="entry name" value="EmrE-like"/>
</dbReference>
<feature type="transmembrane region" description="Helical" evidence="8">
    <location>
        <begin position="248"/>
        <end position="269"/>
    </location>
</feature>
<accession>A0A917QBH5</accession>
<keyword evidence="4" id="KW-1003">Cell membrane</keyword>
<keyword evidence="7 8" id="KW-0472">Membrane</keyword>
<dbReference type="PANTHER" id="PTHR22911">
    <property type="entry name" value="ACYL-MALONYL CONDENSING ENZYME-RELATED"/>
    <property type="match status" value="1"/>
</dbReference>
<feature type="transmembrane region" description="Helical" evidence="8">
    <location>
        <begin position="43"/>
        <end position="65"/>
    </location>
</feature>
<evidence type="ECO:0000256" key="8">
    <source>
        <dbReference type="SAM" id="Phobius"/>
    </source>
</evidence>
<keyword evidence="3" id="KW-0813">Transport</keyword>